<evidence type="ECO:0000256" key="1">
    <source>
        <dbReference type="SAM" id="Phobius"/>
    </source>
</evidence>
<keyword evidence="1" id="KW-0472">Membrane</keyword>
<protein>
    <submittedName>
        <fullName evidence="2">Uncharacterized protein</fullName>
    </submittedName>
</protein>
<evidence type="ECO:0000313" key="2">
    <source>
        <dbReference type="EMBL" id="CCC52042.1"/>
    </source>
</evidence>
<reference evidence="2" key="1">
    <citation type="journal article" date="2012" name="Proc. Natl. Acad. Sci. U.S.A.">
        <title>Antigenic diversity is generated by distinct evolutionary mechanisms in African trypanosome species.</title>
        <authorList>
            <person name="Jackson A.P."/>
            <person name="Berry A."/>
            <person name="Aslett M."/>
            <person name="Allison H.C."/>
            <person name="Burton P."/>
            <person name="Vavrova-Anderson J."/>
            <person name="Brown R."/>
            <person name="Browne H."/>
            <person name="Corton N."/>
            <person name="Hauser H."/>
            <person name="Gamble J."/>
            <person name="Gilderthorp R."/>
            <person name="Marcello L."/>
            <person name="McQuillan J."/>
            <person name="Otto T.D."/>
            <person name="Quail M.A."/>
            <person name="Sanders M.J."/>
            <person name="van Tonder A."/>
            <person name="Ginger M.L."/>
            <person name="Field M.C."/>
            <person name="Barry J.D."/>
            <person name="Hertz-Fowler C."/>
            <person name="Berriman M."/>
        </authorList>
    </citation>
    <scope>NUCLEOTIDE SEQUENCE</scope>
    <source>
        <strain evidence="2">Y486</strain>
    </source>
</reference>
<gene>
    <name evidence="2" type="ORF">TVY486_1010850</name>
</gene>
<proteinExistence type="predicted"/>
<dbReference type="EMBL" id="HE573026">
    <property type="protein sequence ID" value="CCC52042.1"/>
    <property type="molecule type" value="Genomic_DNA"/>
</dbReference>
<dbReference type="VEuPathDB" id="TriTrypDB:TvY486_1010850"/>
<sequence>MREGGTLKVVLKGPRHANEGILLCGVGAGMIQRKNPLHLRFRFICSYVSIFVPFLFHTPAPKPFFFLCLSSRALRVPHDRTPGMAMKKVYIYIYIYDYFDICAKRDTSRL</sequence>
<accession>G0U833</accession>
<dbReference type="AlphaFoldDB" id="G0U833"/>
<feature type="transmembrane region" description="Helical" evidence="1">
    <location>
        <begin position="39"/>
        <end position="56"/>
    </location>
</feature>
<name>G0U833_TRYVY</name>
<keyword evidence="1" id="KW-0812">Transmembrane</keyword>
<organism evidence="2">
    <name type="scientific">Trypanosoma vivax (strain Y486)</name>
    <dbReference type="NCBI Taxonomy" id="1055687"/>
    <lineage>
        <taxon>Eukaryota</taxon>
        <taxon>Discoba</taxon>
        <taxon>Euglenozoa</taxon>
        <taxon>Kinetoplastea</taxon>
        <taxon>Metakinetoplastina</taxon>
        <taxon>Trypanosomatida</taxon>
        <taxon>Trypanosomatidae</taxon>
        <taxon>Trypanosoma</taxon>
        <taxon>Duttonella</taxon>
    </lineage>
</organism>
<keyword evidence="1" id="KW-1133">Transmembrane helix</keyword>